<accession>A0A7M1AZW4</accession>
<evidence type="ECO:0000256" key="1">
    <source>
        <dbReference type="SAM" id="MobiDB-lite"/>
    </source>
</evidence>
<organism evidence="2 3">
    <name type="scientific">Sulfurimonas sediminis</name>
    <dbReference type="NCBI Taxonomy" id="2590020"/>
    <lineage>
        <taxon>Bacteria</taxon>
        <taxon>Pseudomonadati</taxon>
        <taxon>Campylobacterota</taxon>
        <taxon>Epsilonproteobacteria</taxon>
        <taxon>Campylobacterales</taxon>
        <taxon>Sulfurimonadaceae</taxon>
        <taxon>Sulfurimonas</taxon>
    </lineage>
</organism>
<sequence length="72" mass="8483">MQKTNEKEAGKKYEHFLMYAQHNYTSRINADDLLSLETALIYNLQQVQEALSSQYSADDQRTVREVLEDERN</sequence>
<dbReference type="RefSeq" id="WP_193151293.1">
    <property type="nucleotide sequence ID" value="NZ_CP041235.1"/>
</dbReference>
<keyword evidence="3" id="KW-1185">Reference proteome</keyword>
<proteinExistence type="predicted"/>
<protein>
    <submittedName>
        <fullName evidence="2">Uncharacterized protein</fullName>
    </submittedName>
</protein>
<dbReference type="EMBL" id="CP041235">
    <property type="protein sequence ID" value="QOP42980.1"/>
    <property type="molecule type" value="Genomic_DNA"/>
</dbReference>
<dbReference type="Proteomes" id="UP000593719">
    <property type="component" value="Chromosome"/>
</dbReference>
<dbReference type="KEGG" id="ssei:FJR45_03040"/>
<evidence type="ECO:0000313" key="3">
    <source>
        <dbReference type="Proteomes" id="UP000593719"/>
    </source>
</evidence>
<gene>
    <name evidence="2" type="ORF">FJR45_03040</name>
</gene>
<feature type="region of interest" description="Disordered" evidence="1">
    <location>
        <begin position="53"/>
        <end position="72"/>
    </location>
</feature>
<name>A0A7M1AZW4_9BACT</name>
<dbReference type="AlphaFoldDB" id="A0A7M1AZW4"/>
<feature type="compositionally biased region" description="Basic and acidic residues" evidence="1">
    <location>
        <begin position="58"/>
        <end position="72"/>
    </location>
</feature>
<evidence type="ECO:0000313" key="2">
    <source>
        <dbReference type="EMBL" id="QOP42980.1"/>
    </source>
</evidence>
<reference evidence="2 3" key="1">
    <citation type="submission" date="2019-06" db="EMBL/GenBank/DDBJ databases">
        <title>Sulfurimonas gotlandica sp. nov., a chemoautotrophic and psychrotolerant epsilonproteobacterium isolated from a pelagic redoxcline, and an emended description of the genus Sulfurimonas.</title>
        <authorList>
            <person name="Wang S."/>
            <person name="Jiang L."/>
            <person name="Shao Z."/>
        </authorList>
    </citation>
    <scope>NUCLEOTIDE SEQUENCE [LARGE SCALE GENOMIC DNA]</scope>
    <source>
        <strain evidence="2 3">S2-6</strain>
    </source>
</reference>